<organism evidence="2 3">
    <name type="scientific">Kingella denitrificans ATCC 33394</name>
    <dbReference type="NCBI Taxonomy" id="888741"/>
    <lineage>
        <taxon>Bacteria</taxon>
        <taxon>Pseudomonadati</taxon>
        <taxon>Pseudomonadota</taxon>
        <taxon>Betaproteobacteria</taxon>
        <taxon>Neisseriales</taxon>
        <taxon>Neisseriaceae</taxon>
        <taxon>Kingella</taxon>
    </lineage>
</organism>
<evidence type="ECO:0000256" key="1">
    <source>
        <dbReference type="SAM" id="SignalP"/>
    </source>
</evidence>
<sequence length="92" mass="10224">MNRILLPVFLTALLGGCMYAETPDGRFAALDIDLPTHSTTTVNKTVTVNAPPGTVVNISETAPPTVIYRDYPRRPPVRCYYDGHLRQRICGY</sequence>
<reference evidence="2 3" key="1">
    <citation type="submission" date="2011-01" db="EMBL/GenBank/DDBJ databases">
        <authorList>
            <person name="Muzny D."/>
            <person name="Qin X."/>
            <person name="Deng J."/>
            <person name="Jiang H."/>
            <person name="Liu Y."/>
            <person name="Qu J."/>
            <person name="Song X.-Z."/>
            <person name="Zhang L."/>
            <person name="Thornton R."/>
            <person name="Coyle M."/>
            <person name="Francisco L."/>
            <person name="Jackson L."/>
            <person name="Javaid M."/>
            <person name="Korchina V."/>
            <person name="Kovar C."/>
            <person name="Mata R."/>
            <person name="Mathew T."/>
            <person name="Ngo R."/>
            <person name="Nguyen L."/>
            <person name="Nguyen N."/>
            <person name="Okwuonu G."/>
            <person name="Ongeri F."/>
            <person name="Pham C."/>
            <person name="Simmons D."/>
            <person name="Wilczek-Boney K."/>
            <person name="Hale W."/>
            <person name="Jakkamsetti A."/>
            <person name="Pham P."/>
            <person name="Ruth R."/>
            <person name="San Lucas F."/>
            <person name="Warren J."/>
            <person name="Zhang J."/>
            <person name="Zhao Z."/>
            <person name="Zhou C."/>
            <person name="Zhu D."/>
            <person name="Lee S."/>
            <person name="Bess C."/>
            <person name="Blankenburg K."/>
            <person name="Forbes L."/>
            <person name="Fu Q."/>
            <person name="Gubbala S."/>
            <person name="Hirani K."/>
            <person name="Jayaseelan J.C."/>
            <person name="Lara F."/>
            <person name="Munidasa M."/>
            <person name="Palculict T."/>
            <person name="Patil S."/>
            <person name="Pu L.-L."/>
            <person name="Saada N."/>
            <person name="Tang L."/>
            <person name="Weissenberger G."/>
            <person name="Zhu Y."/>
            <person name="Hemphill L."/>
            <person name="Shang Y."/>
            <person name="Youmans B."/>
            <person name="Ayvaz T."/>
            <person name="Ross M."/>
            <person name="Santibanez J."/>
            <person name="Aqrawi P."/>
            <person name="Gross S."/>
            <person name="Joshi V."/>
            <person name="Fowler G."/>
            <person name="Nazareth L."/>
            <person name="Reid J."/>
            <person name="Worley K."/>
            <person name="Petrosino J."/>
            <person name="Highlander S."/>
            <person name="Gibbs R."/>
        </authorList>
    </citation>
    <scope>NUCLEOTIDE SEQUENCE [LARGE SCALE GENOMIC DNA]</scope>
    <source>
        <strain evidence="2 3">ATCC 33394</strain>
    </source>
</reference>
<proteinExistence type="predicted"/>
<dbReference type="RefSeq" id="WP_003782262.1">
    <property type="nucleotide sequence ID" value="NZ_GL870929.1"/>
</dbReference>
<dbReference type="HOGENOM" id="CLU_166797_0_0_4"/>
<accession>F0EYH3</accession>
<name>F0EYH3_9NEIS</name>
<dbReference type="STRING" id="888741.HMPREF9098_0907"/>
<dbReference type="EMBL" id="AEWV01000015">
    <property type="protein sequence ID" value="EGC17581.1"/>
    <property type="molecule type" value="Genomic_DNA"/>
</dbReference>
<dbReference type="PROSITE" id="PS51257">
    <property type="entry name" value="PROKAR_LIPOPROTEIN"/>
    <property type="match status" value="1"/>
</dbReference>
<feature type="signal peptide" evidence="1">
    <location>
        <begin position="1"/>
        <end position="20"/>
    </location>
</feature>
<evidence type="ECO:0000313" key="2">
    <source>
        <dbReference type="EMBL" id="EGC17581.1"/>
    </source>
</evidence>
<evidence type="ECO:0000313" key="3">
    <source>
        <dbReference type="Proteomes" id="UP000004088"/>
    </source>
</evidence>
<keyword evidence="3" id="KW-1185">Reference proteome</keyword>
<evidence type="ECO:0008006" key="4">
    <source>
        <dbReference type="Google" id="ProtNLM"/>
    </source>
</evidence>
<gene>
    <name evidence="2" type="ORF">HMPREF9098_0907</name>
</gene>
<protein>
    <recommendedName>
        <fullName evidence="4">Lipoprotein</fullName>
    </recommendedName>
</protein>
<dbReference type="Proteomes" id="UP000004088">
    <property type="component" value="Unassembled WGS sequence"/>
</dbReference>
<keyword evidence="1" id="KW-0732">Signal</keyword>
<comment type="caution">
    <text evidence="2">The sequence shown here is derived from an EMBL/GenBank/DDBJ whole genome shotgun (WGS) entry which is preliminary data.</text>
</comment>
<dbReference type="AlphaFoldDB" id="F0EYH3"/>
<feature type="chain" id="PRO_5003251477" description="Lipoprotein" evidence="1">
    <location>
        <begin position="21"/>
        <end position="92"/>
    </location>
</feature>